<evidence type="ECO:0000313" key="2">
    <source>
        <dbReference type="Proteomes" id="UP001177670"/>
    </source>
</evidence>
<accession>A0AA40FQC9</accession>
<gene>
    <name evidence="1" type="ORF">K0M31_009355</name>
</gene>
<comment type="caution">
    <text evidence="1">The sequence shown here is derived from an EMBL/GenBank/DDBJ whole genome shotgun (WGS) entry which is preliminary data.</text>
</comment>
<protein>
    <submittedName>
        <fullName evidence="1">Uncharacterized protein</fullName>
    </submittedName>
</protein>
<dbReference type="AlphaFoldDB" id="A0AA40FQC9"/>
<dbReference type="EMBL" id="JAHYIQ010000022">
    <property type="protein sequence ID" value="KAK1122910.1"/>
    <property type="molecule type" value="Genomic_DNA"/>
</dbReference>
<dbReference type="Proteomes" id="UP001177670">
    <property type="component" value="Unassembled WGS sequence"/>
</dbReference>
<keyword evidence="2" id="KW-1185">Reference proteome</keyword>
<name>A0AA40FQC9_9HYME</name>
<organism evidence="1 2">
    <name type="scientific">Melipona bicolor</name>
    <dbReference type="NCBI Taxonomy" id="60889"/>
    <lineage>
        <taxon>Eukaryota</taxon>
        <taxon>Metazoa</taxon>
        <taxon>Ecdysozoa</taxon>
        <taxon>Arthropoda</taxon>
        <taxon>Hexapoda</taxon>
        <taxon>Insecta</taxon>
        <taxon>Pterygota</taxon>
        <taxon>Neoptera</taxon>
        <taxon>Endopterygota</taxon>
        <taxon>Hymenoptera</taxon>
        <taxon>Apocrita</taxon>
        <taxon>Aculeata</taxon>
        <taxon>Apoidea</taxon>
        <taxon>Anthophila</taxon>
        <taxon>Apidae</taxon>
        <taxon>Melipona</taxon>
    </lineage>
</organism>
<proteinExistence type="predicted"/>
<sequence>MLDNLDILKLYCKIALGYLVDNMESNEETEPLLEAKLELREPDLYYVPSLEPDDPDGLDQLILALLNDIIRMAALVPRLKKDSIGYSEELEEDPDIKGMKNEIMSNVVTAVDEATEFCSNFEGRTCTQKASKVFIFLVMQNFVPFFCQYT</sequence>
<reference evidence="1" key="1">
    <citation type="submission" date="2021-10" db="EMBL/GenBank/DDBJ databases">
        <title>Melipona bicolor Genome sequencing and assembly.</title>
        <authorList>
            <person name="Araujo N.S."/>
            <person name="Arias M.C."/>
        </authorList>
    </citation>
    <scope>NUCLEOTIDE SEQUENCE</scope>
    <source>
        <strain evidence="1">USP_2M_L1-L4_2017</strain>
        <tissue evidence="1">Whole body</tissue>
    </source>
</reference>
<evidence type="ECO:0000313" key="1">
    <source>
        <dbReference type="EMBL" id="KAK1122910.1"/>
    </source>
</evidence>